<proteinExistence type="predicted"/>
<reference evidence="1 2" key="1">
    <citation type="submission" date="2016-10" db="EMBL/GenBank/DDBJ databases">
        <authorList>
            <person name="de Groot N.N."/>
        </authorList>
    </citation>
    <scope>NUCLEOTIDE SEQUENCE [LARGE SCALE GENOMIC DNA]</scope>
    <source>
        <strain evidence="1 2">CGMCC 1.9109</strain>
    </source>
</reference>
<gene>
    <name evidence="1" type="ORF">SAMN04488071_1416</name>
</gene>
<evidence type="ECO:0000313" key="2">
    <source>
        <dbReference type="Proteomes" id="UP000183685"/>
    </source>
</evidence>
<evidence type="ECO:0008006" key="3">
    <source>
        <dbReference type="Google" id="ProtNLM"/>
    </source>
</evidence>
<sequence length="336" mass="36604">MTELNVANPNWWPHRFDPARGHVHFIRATREDHRKAVFLTDEYLADAANPQAVDLAAAAAAGRQAPLHFVFHSAYCCSTLLARAFDLPGISMGLKEPQILNDLSGWRMRGAQPQELASVMASVLAILSRPFGDGEALVVKPSNLVNGLAGLMLHVRPDARAVFLHAPLRDFLGSIARKGMFGRLWVRELMVKQMREGLIDLGLEGEDYLQLTDLQAAAVGWLAQHALFAQIVQKFGASRVRTLDSTRLMAASGDAMAALATHFSLSLEGKVLDGLVNGPVFLQHSKNDEAFDADARDAAKREGEKLHADEIEKVHTWAEAVAQNAGISMALPAPLI</sequence>
<organism evidence="1 2">
    <name type="scientific">Kordiimonas lacus</name>
    <dbReference type="NCBI Taxonomy" id="637679"/>
    <lineage>
        <taxon>Bacteria</taxon>
        <taxon>Pseudomonadati</taxon>
        <taxon>Pseudomonadota</taxon>
        <taxon>Alphaproteobacteria</taxon>
        <taxon>Kordiimonadales</taxon>
        <taxon>Kordiimonadaceae</taxon>
        <taxon>Kordiimonas</taxon>
    </lineage>
</organism>
<accession>A0A1G6XYK5</accession>
<dbReference type="Proteomes" id="UP000183685">
    <property type="component" value="Unassembled WGS sequence"/>
</dbReference>
<dbReference type="RefSeq" id="WP_206594833.1">
    <property type="nucleotide sequence ID" value="NZ_FNAK01000003.1"/>
</dbReference>
<protein>
    <recommendedName>
        <fullName evidence="3">Sulfotransferase family protein</fullName>
    </recommendedName>
</protein>
<dbReference type="Gene3D" id="3.40.50.300">
    <property type="entry name" value="P-loop containing nucleotide triphosphate hydrolases"/>
    <property type="match status" value="1"/>
</dbReference>
<dbReference type="InterPro" id="IPR027417">
    <property type="entry name" value="P-loop_NTPase"/>
</dbReference>
<name>A0A1G6XYK5_9PROT</name>
<dbReference type="EMBL" id="FNAK01000003">
    <property type="protein sequence ID" value="SDD83239.1"/>
    <property type="molecule type" value="Genomic_DNA"/>
</dbReference>
<keyword evidence="2" id="KW-1185">Reference proteome</keyword>
<evidence type="ECO:0000313" key="1">
    <source>
        <dbReference type="EMBL" id="SDD83239.1"/>
    </source>
</evidence>
<dbReference type="AlphaFoldDB" id="A0A1G6XYK5"/>